<sequence>MELCVQDGSSQIIYSRNETKTRNFESELRISKVFHVLTVGVSYCLSFHHSFD</sequence>
<name>A0A816LSD2_BRANA</name>
<proteinExistence type="predicted"/>
<evidence type="ECO:0000313" key="1">
    <source>
        <dbReference type="EMBL" id="CAF1957213.1"/>
    </source>
</evidence>
<dbReference type="EMBL" id="HG994371">
    <property type="protein sequence ID" value="CAF1957213.1"/>
    <property type="molecule type" value="Genomic_DNA"/>
</dbReference>
<accession>A0A816LSD2</accession>
<organism evidence="1">
    <name type="scientific">Brassica napus</name>
    <name type="common">Rape</name>
    <dbReference type="NCBI Taxonomy" id="3708"/>
    <lineage>
        <taxon>Eukaryota</taxon>
        <taxon>Viridiplantae</taxon>
        <taxon>Streptophyta</taxon>
        <taxon>Embryophyta</taxon>
        <taxon>Tracheophyta</taxon>
        <taxon>Spermatophyta</taxon>
        <taxon>Magnoliopsida</taxon>
        <taxon>eudicotyledons</taxon>
        <taxon>Gunneridae</taxon>
        <taxon>Pentapetalae</taxon>
        <taxon>rosids</taxon>
        <taxon>malvids</taxon>
        <taxon>Brassicales</taxon>
        <taxon>Brassicaceae</taxon>
        <taxon>Brassiceae</taxon>
        <taxon>Brassica</taxon>
    </lineage>
</organism>
<dbReference type="Proteomes" id="UP001295469">
    <property type="component" value="Chromosome C07"/>
</dbReference>
<dbReference type="AlphaFoldDB" id="A0A816LSD2"/>
<reference evidence="1" key="1">
    <citation type="submission" date="2021-01" db="EMBL/GenBank/DDBJ databases">
        <authorList>
            <consortium name="Genoscope - CEA"/>
            <person name="William W."/>
        </authorList>
    </citation>
    <scope>NUCLEOTIDE SEQUENCE</scope>
</reference>
<protein>
    <submittedName>
        <fullName evidence="1">(rape) hypothetical protein</fullName>
    </submittedName>
</protein>
<gene>
    <name evidence="1" type="ORF">DARMORV10_C07P08620.1</name>
</gene>